<evidence type="ECO:0000313" key="4">
    <source>
        <dbReference type="Proteomes" id="UP000230069"/>
    </source>
</evidence>
<feature type="domain" description="Cytochrome b5 heme-binding" evidence="2">
    <location>
        <begin position="302"/>
        <end position="366"/>
    </location>
</feature>
<dbReference type="PROSITE" id="PS50255">
    <property type="entry name" value="CYTOCHROME_B5_2"/>
    <property type="match status" value="1"/>
</dbReference>
<dbReference type="InterPro" id="IPR026894">
    <property type="entry name" value="DnaJ_X"/>
</dbReference>
<dbReference type="Pfam" id="PF00173">
    <property type="entry name" value="Cyt-b5"/>
    <property type="match status" value="1"/>
</dbReference>
<dbReference type="Pfam" id="PF00226">
    <property type="entry name" value="DnaJ"/>
    <property type="match status" value="1"/>
</dbReference>
<dbReference type="InterPro" id="IPR052423">
    <property type="entry name" value="EMIR"/>
</dbReference>
<evidence type="ECO:0000259" key="2">
    <source>
        <dbReference type="PROSITE" id="PS50255"/>
    </source>
</evidence>
<dbReference type="InterPro" id="IPR036400">
    <property type="entry name" value="Cyt_B5-like_heme/steroid_sf"/>
</dbReference>
<feature type="non-terminal residue" evidence="3">
    <location>
        <position position="366"/>
    </location>
</feature>
<dbReference type="InParanoid" id="A0A2G5EAJ8"/>
<dbReference type="AlphaFoldDB" id="A0A2G5EAJ8"/>
<organism evidence="3 4">
    <name type="scientific">Aquilegia coerulea</name>
    <name type="common">Rocky mountain columbine</name>
    <dbReference type="NCBI Taxonomy" id="218851"/>
    <lineage>
        <taxon>Eukaryota</taxon>
        <taxon>Viridiplantae</taxon>
        <taxon>Streptophyta</taxon>
        <taxon>Embryophyta</taxon>
        <taxon>Tracheophyta</taxon>
        <taxon>Spermatophyta</taxon>
        <taxon>Magnoliopsida</taxon>
        <taxon>Ranunculales</taxon>
        <taxon>Ranunculaceae</taxon>
        <taxon>Thalictroideae</taxon>
        <taxon>Aquilegia</taxon>
    </lineage>
</organism>
<dbReference type="SMART" id="SM00271">
    <property type="entry name" value="DnaJ"/>
    <property type="match status" value="1"/>
</dbReference>
<dbReference type="Pfam" id="PF14308">
    <property type="entry name" value="DnaJ-X"/>
    <property type="match status" value="1"/>
</dbReference>
<sequence length="366" mass="40892">MVKETEYYDIMGVSATATLDEIKKAYYVKARIVHPDKNPGDPNAARNFQILGEAYQVLSEPSKREAYDEHGKDGVEDLMLPPAAKYGTIFGSELFEDYIGIFYLALCLHMDDEQGSDSEATHQNEIDVSELQKEREAELIILLKDRLEPFVEGRTDEFEQWANAESRCLSEAAFGKAMLQTIGYVYTRQAAKELGKKKVMGMPFIAEWVRDKGHSIKSGVTAISGAVSLYYLDQVIENKDGNLLELTEEGQNVVIDYFWKLNVVDIESTLADVCQAVLKDTSVSKDILKLRAKALKKLGTIFRAWSKIDYGRDNNQRCYESGTTADAESSAKTVHDVVKLLENHPGENEVLLAAAGKDAAGYFEKV</sequence>
<protein>
    <recommendedName>
        <fullName evidence="5">J domain-containing protein</fullName>
    </recommendedName>
</protein>
<dbReference type="SUPFAM" id="SSF55856">
    <property type="entry name" value="Cytochrome b5-like heme/steroid binding domain"/>
    <property type="match status" value="1"/>
</dbReference>
<evidence type="ECO:0000313" key="3">
    <source>
        <dbReference type="EMBL" id="PIA52783.1"/>
    </source>
</evidence>
<gene>
    <name evidence="3" type="ORF">AQUCO_01000567v1</name>
</gene>
<dbReference type="STRING" id="218851.A0A2G5EAJ8"/>
<dbReference type="SUPFAM" id="SSF46565">
    <property type="entry name" value="Chaperone J-domain"/>
    <property type="match status" value="1"/>
</dbReference>
<reference evidence="3 4" key="1">
    <citation type="submission" date="2017-09" db="EMBL/GenBank/DDBJ databases">
        <title>WGS assembly of Aquilegia coerulea Goldsmith.</title>
        <authorList>
            <person name="Hodges S."/>
            <person name="Kramer E."/>
            <person name="Nordborg M."/>
            <person name="Tomkins J."/>
            <person name="Borevitz J."/>
            <person name="Derieg N."/>
            <person name="Yan J."/>
            <person name="Mihaltcheva S."/>
            <person name="Hayes R.D."/>
            <person name="Rokhsar D."/>
        </authorList>
    </citation>
    <scope>NUCLEOTIDE SEQUENCE [LARGE SCALE GENOMIC DNA]</scope>
    <source>
        <strain evidence="4">cv. Goldsmith</strain>
    </source>
</reference>
<name>A0A2G5EAJ8_AQUCA</name>
<dbReference type="Proteomes" id="UP000230069">
    <property type="component" value="Unassembled WGS sequence"/>
</dbReference>
<dbReference type="PANTHER" id="PTHR44094:SF8">
    <property type="entry name" value="DNAJ HEAT SHOCK N-TERMINAL DOMAIN-CONTAINING PROTEIN-RELATED"/>
    <property type="match status" value="1"/>
</dbReference>
<dbReference type="PROSITE" id="PS50076">
    <property type="entry name" value="DNAJ_2"/>
    <property type="match status" value="1"/>
</dbReference>
<feature type="domain" description="J" evidence="1">
    <location>
        <begin position="6"/>
        <end position="71"/>
    </location>
</feature>
<dbReference type="CDD" id="cd06257">
    <property type="entry name" value="DnaJ"/>
    <property type="match status" value="1"/>
</dbReference>
<dbReference type="InterPro" id="IPR001199">
    <property type="entry name" value="Cyt_B5-like_heme/steroid-bd"/>
</dbReference>
<accession>A0A2G5EAJ8</accession>
<evidence type="ECO:0000259" key="1">
    <source>
        <dbReference type="PROSITE" id="PS50076"/>
    </source>
</evidence>
<dbReference type="OrthoDB" id="10250354at2759"/>
<keyword evidence="4" id="KW-1185">Reference proteome</keyword>
<dbReference type="Gene3D" id="3.10.120.10">
    <property type="entry name" value="Cytochrome b5-like heme/steroid binding domain"/>
    <property type="match status" value="1"/>
</dbReference>
<dbReference type="InterPro" id="IPR036869">
    <property type="entry name" value="J_dom_sf"/>
</dbReference>
<proteinExistence type="predicted"/>
<dbReference type="PANTHER" id="PTHR44094">
    <property type="entry name" value="DNAJ HEAT SHOCK N-TERMINAL DOMAIN-CONTAINING PROTEIN"/>
    <property type="match status" value="1"/>
</dbReference>
<dbReference type="PRINTS" id="PR00625">
    <property type="entry name" value="JDOMAIN"/>
</dbReference>
<dbReference type="EMBL" id="KZ305027">
    <property type="protein sequence ID" value="PIA52783.1"/>
    <property type="molecule type" value="Genomic_DNA"/>
</dbReference>
<dbReference type="InterPro" id="IPR001623">
    <property type="entry name" value="DnaJ_domain"/>
</dbReference>
<dbReference type="Gene3D" id="1.10.287.110">
    <property type="entry name" value="DnaJ domain"/>
    <property type="match status" value="1"/>
</dbReference>
<evidence type="ECO:0008006" key="5">
    <source>
        <dbReference type="Google" id="ProtNLM"/>
    </source>
</evidence>